<proteinExistence type="inferred from homology"/>
<dbReference type="InterPro" id="IPR004365">
    <property type="entry name" value="NA-bd_OB_tRNA"/>
</dbReference>
<name>A0A2M8G0T9_9BACT</name>
<dbReference type="Gene3D" id="3.30.930.10">
    <property type="entry name" value="Bira Bifunctional Protein, Domain 2"/>
    <property type="match status" value="1"/>
</dbReference>
<evidence type="ECO:0000256" key="2">
    <source>
        <dbReference type="ARBA" id="ARBA00022723"/>
    </source>
</evidence>
<evidence type="ECO:0000256" key="1">
    <source>
        <dbReference type="ARBA" id="ARBA00022598"/>
    </source>
</evidence>
<evidence type="ECO:0000313" key="11">
    <source>
        <dbReference type="Proteomes" id="UP000229674"/>
    </source>
</evidence>
<dbReference type="GO" id="GO:0000287">
    <property type="term" value="F:magnesium ion binding"/>
    <property type="evidence" value="ECO:0007669"/>
    <property type="project" value="UniProtKB-UniRule"/>
</dbReference>
<evidence type="ECO:0000313" key="10">
    <source>
        <dbReference type="EMBL" id="PJC65277.1"/>
    </source>
</evidence>
<comment type="subunit">
    <text evidence="7">Homodimer.</text>
</comment>
<evidence type="ECO:0000256" key="4">
    <source>
        <dbReference type="ARBA" id="ARBA00022840"/>
    </source>
</evidence>
<keyword evidence="2 7" id="KW-0479">Metal-binding</keyword>
<evidence type="ECO:0000256" key="6">
    <source>
        <dbReference type="ARBA" id="ARBA00048573"/>
    </source>
</evidence>
<organism evidence="10 11">
    <name type="scientific">Candidatus Colwellbacteria bacterium CG_4_9_14_0_2_um_filter_50_12</name>
    <dbReference type="NCBI Taxonomy" id="1974538"/>
    <lineage>
        <taxon>Bacteria</taxon>
        <taxon>Candidatus Colwelliibacteriota</taxon>
    </lineage>
</organism>
<accession>A0A2M8G0T9</accession>
<evidence type="ECO:0000256" key="7">
    <source>
        <dbReference type="HAMAP-Rule" id="MF_00252"/>
    </source>
</evidence>
<dbReference type="GO" id="GO:0006430">
    <property type="term" value="P:lysyl-tRNA aminoacylation"/>
    <property type="evidence" value="ECO:0007669"/>
    <property type="project" value="UniProtKB-UniRule"/>
</dbReference>
<keyword evidence="4 7" id="KW-0067">ATP-binding</keyword>
<dbReference type="AlphaFoldDB" id="A0A2M8G0T9"/>
<feature type="binding site" evidence="7">
    <location>
        <position position="439"/>
    </location>
    <ligand>
        <name>Mg(2+)</name>
        <dbReference type="ChEBI" id="CHEBI:18420"/>
        <label>2</label>
    </ligand>
</feature>
<dbReference type="SUPFAM" id="SSF50249">
    <property type="entry name" value="Nucleic acid-binding proteins"/>
    <property type="match status" value="1"/>
</dbReference>
<dbReference type="GO" id="GO:0004824">
    <property type="term" value="F:lysine-tRNA ligase activity"/>
    <property type="evidence" value="ECO:0007669"/>
    <property type="project" value="UniProtKB-UniRule"/>
</dbReference>
<comment type="subcellular location">
    <subcellularLocation>
        <location evidence="7">Cytoplasm</location>
    </subcellularLocation>
</comment>
<comment type="caution">
    <text evidence="10">The sequence shown here is derived from an EMBL/GenBank/DDBJ whole genome shotgun (WGS) entry which is preliminary data.</text>
</comment>
<dbReference type="GO" id="GO:0005829">
    <property type="term" value="C:cytosol"/>
    <property type="evidence" value="ECO:0007669"/>
    <property type="project" value="TreeGrafter"/>
</dbReference>
<dbReference type="Pfam" id="PF01336">
    <property type="entry name" value="tRNA_anti-codon"/>
    <property type="match status" value="1"/>
</dbReference>
<sequence length="520" mass="60196">MRYWAARLAARCRWRHRLARYRILSLRSVRYFSEIGSMMLDSLMEERVRKLRHLQALGFDAYPATVRRTAAIGKISDSFPAWSRGGKKVYVAARIKSLRDQGGIVFITIADASGEIQAVLQKTNLKDFDLWKSSLDTGDFVEVGGTLFKTKRGEKSIEAKTLRLIVKALRPIPSEFYGLHNTETRLRKRYLDLLTHPELRDLFRRKNIFWKTIREFLTREGFLEVDTPTLEATPGGADAEPFVTHHNALDTDFYLRISLETALKKLLVGGYDKVFEIGRVFRNEGIDAEHLQDYTAMEFYLAYADHEDMMRLVERMYKELVKAVCGSTITVYDGKKIDWGKKWPKIDYYTIFREKTGLDLTGATREELFRKAQEKNLQPERRSGRGRLIDFIFKKTVRPEFIQPCFLTGHPLDISPLAKNDAKNPDKVLRFQVMAAGSELGNGWAELNNPEEQRRRFGEQMKLREAGDKEAQRLDEDFLEAMEYGMPPTAGFGLSERVFAVLMDKPIRETVFFPPMRRKD</sequence>
<comment type="similarity">
    <text evidence="7">Belongs to the class-II aminoacyl-tRNA synthetase family.</text>
</comment>
<dbReference type="PANTHER" id="PTHR42918">
    <property type="entry name" value="LYSYL-TRNA SYNTHETASE"/>
    <property type="match status" value="1"/>
</dbReference>
<evidence type="ECO:0000259" key="9">
    <source>
        <dbReference type="PROSITE" id="PS50862"/>
    </source>
</evidence>
<keyword evidence="7" id="KW-0648">Protein biosynthesis</keyword>
<keyword evidence="5 7" id="KW-0030">Aminoacyl-tRNA synthetase</keyword>
<dbReference type="InterPro" id="IPR044136">
    <property type="entry name" value="Lys-tRNA-ligase_II_N"/>
</dbReference>
<dbReference type="InterPro" id="IPR002313">
    <property type="entry name" value="Lys-tRNA-ligase_II"/>
</dbReference>
<dbReference type="SUPFAM" id="SSF55681">
    <property type="entry name" value="Class II aaRS and biotin synthetases"/>
    <property type="match status" value="1"/>
</dbReference>
<dbReference type="InterPro" id="IPR006195">
    <property type="entry name" value="aa-tRNA-synth_II"/>
</dbReference>
<comment type="cofactor">
    <cofactor evidence="7 8">
        <name>Mg(2+)</name>
        <dbReference type="ChEBI" id="CHEBI:18420"/>
    </cofactor>
    <text evidence="7 8">Binds 3 Mg(2+) ions per subunit.</text>
</comment>
<gene>
    <name evidence="7 10" type="primary">lysS</name>
    <name evidence="10" type="ORF">CO020_01520</name>
</gene>
<dbReference type="HAMAP" id="MF_00252">
    <property type="entry name" value="Lys_tRNA_synth_class2"/>
    <property type="match status" value="1"/>
</dbReference>
<dbReference type="Gene3D" id="2.40.50.140">
    <property type="entry name" value="Nucleic acid-binding proteins"/>
    <property type="match status" value="1"/>
</dbReference>
<dbReference type="PROSITE" id="PS50862">
    <property type="entry name" value="AA_TRNA_LIGASE_II"/>
    <property type="match status" value="1"/>
</dbReference>
<comment type="caution">
    <text evidence="7">Lacks conserved residue(s) required for the propagation of feature annotation.</text>
</comment>
<reference evidence="11" key="1">
    <citation type="submission" date="2017-09" db="EMBL/GenBank/DDBJ databases">
        <title>Depth-based differentiation of microbial function through sediment-hosted aquifers and enrichment of novel symbionts in the deep terrestrial subsurface.</title>
        <authorList>
            <person name="Probst A.J."/>
            <person name="Ladd B."/>
            <person name="Jarett J.K."/>
            <person name="Geller-Mcgrath D.E."/>
            <person name="Sieber C.M.K."/>
            <person name="Emerson J.B."/>
            <person name="Anantharaman K."/>
            <person name="Thomas B.C."/>
            <person name="Malmstrom R."/>
            <person name="Stieglmeier M."/>
            <person name="Klingl A."/>
            <person name="Woyke T."/>
            <person name="Ryan C.M."/>
            <person name="Banfield J.F."/>
        </authorList>
    </citation>
    <scope>NUCLEOTIDE SEQUENCE [LARGE SCALE GENOMIC DNA]</scope>
</reference>
<dbReference type="Proteomes" id="UP000229674">
    <property type="component" value="Unassembled WGS sequence"/>
</dbReference>
<evidence type="ECO:0000256" key="3">
    <source>
        <dbReference type="ARBA" id="ARBA00022741"/>
    </source>
</evidence>
<protein>
    <recommendedName>
        <fullName evidence="7">Lysine--tRNA ligase</fullName>
        <ecNumber evidence="7">6.1.1.6</ecNumber>
    </recommendedName>
    <alternativeName>
        <fullName evidence="7">Lysyl-tRNA synthetase</fullName>
        <shortName evidence="7">LysRS</shortName>
    </alternativeName>
</protein>
<feature type="domain" description="Aminoacyl-transfer RNA synthetases class-II family profile" evidence="9">
    <location>
        <begin position="211"/>
        <end position="514"/>
    </location>
</feature>
<keyword evidence="7" id="KW-0963">Cytoplasm</keyword>
<dbReference type="Pfam" id="PF00152">
    <property type="entry name" value="tRNA-synt_2"/>
    <property type="match status" value="1"/>
</dbReference>
<dbReference type="PANTHER" id="PTHR42918:SF15">
    <property type="entry name" value="LYSINE--TRNA LIGASE, CHLOROPLASTIC_MITOCHONDRIAL"/>
    <property type="match status" value="1"/>
</dbReference>
<feature type="binding site" evidence="7">
    <location>
        <position position="439"/>
    </location>
    <ligand>
        <name>Mg(2+)</name>
        <dbReference type="ChEBI" id="CHEBI:18420"/>
        <label>1</label>
    </ligand>
</feature>
<dbReference type="NCBIfam" id="TIGR00499">
    <property type="entry name" value="lysS_bact"/>
    <property type="match status" value="1"/>
</dbReference>
<evidence type="ECO:0000256" key="5">
    <source>
        <dbReference type="ARBA" id="ARBA00023146"/>
    </source>
</evidence>
<dbReference type="InterPro" id="IPR045864">
    <property type="entry name" value="aa-tRNA-synth_II/BPL/LPL"/>
</dbReference>
<dbReference type="InterPro" id="IPR018149">
    <property type="entry name" value="Lys-tRNA-synth_II_C"/>
</dbReference>
<dbReference type="InterPro" id="IPR004364">
    <property type="entry name" value="Aa-tRNA-synt_II"/>
</dbReference>
<dbReference type="EMBL" id="PFQX01000055">
    <property type="protein sequence ID" value="PJC65277.1"/>
    <property type="molecule type" value="Genomic_DNA"/>
</dbReference>
<keyword evidence="7 8" id="KW-0460">Magnesium</keyword>
<dbReference type="PRINTS" id="PR00982">
    <property type="entry name" value="TRNASYNTHLYS"/>
</dbReference>
<dbReference type="GO" id="GO:0005524">
    <property type="term" value="F:ATP binding"/>
    <property type="evidence" value="ECO:0007669"/>
    <property type="project" value="UniProtKB-UniRule"/>
</dbReference>
<dbReference type="NCBIfam" id="NF001756">
    <property type="entry name" value="PRK00484.1"/>
    <property type="match status" value="1"/>
</dbReference>
<comment type="catalytic activity">
    <reaction evidence="6 7 8">
        <text>tRNA(Lys) + L-lysine + ATP = L-lysyl-tRNA(Lys) + AMP + diphosphate</text>
        <dbReference type="Rhea" id="RHEA:20792"/>
        <dbReference type="Rhea" id="RHEA-COMP:9696"/>
        <dbReference type="Rhea" id="RHEA-COMP:9697"/>
        <dbReference type="ChEBI" id="CHEBI:30616"/>
        <dbReference type="ChEBI" id="CHEBI:32551"/>
        <dbReference type="ChEBI" id="CHEBI:33019"/>
        <dbReference type="ChEBI" id="CHEBI:78442"/>
        <dbReference type="ChEBI" id="CHEBI:78529"/>
        <dbReference type="ChEBI" id="CHEBI:456215"/>
        <dbReference type="EC" id="6.1.1.6"/>
    </reaction>
</comment>
<keyword evidence="3 7" id="KW-0547">Nucleotide-binding</keyword>
<keyword evidence="1 7" id="KW-0436">Ligase</keyword>
<dbReference type="EC" id="6.1.1.6" evidence="7"/>
<dbReference type="GO" id="GO:0000049">
    <property type="term" value="F:tRNA binding"/>
    <property type="evidence" value="ECO:0007669"/>
    <property type="project" value="TreeGrafter"/>
</dbReference>
<dbReference type="InterPro" id="IPR012340">
    <property type="entry name" value="NA-bd_OB-fold"/>
</dbReference>
<dbReference type="CDD" id="cd04322">
    <property type="entry name" value="LysRS_N"/>
    <property type="match status" value="1"/>
</dbReference>
<evidence type="ECO:0000256" key="8">
    <source>
        <dbReference type="RuleBase" id="RU000336"/>
    </source>
</evidence>